<name>A0A443ZSR8_9PSED</name>
<dbReference type="SMART" id="SM00769">
    <property type="entry name" value="WHy"/>
    <property type="match status" value="1"/>
</dbReference>
<proteinExistence type="predicted"/>
<evidence type="ECO:0000259" key="1">
    <source>
        <dbReference type="SMART" id="SM00769"/>
    </source>
</evidence>
<evidence type="ECO:0000313" key="2">
    <source>
        <dbReference type="EMBL" id="RWU22449.1"/>
    </source>
</evidence>
<accession>A0A443ZSR8</accession>
<dbReference type="AlphaFoldDB" id="A0A443ZSR8"/>
<dbReference type="InterPro" id="IPR004864">
    <property type="entry name" value="LEA_2"/>
</dbReference>
<dbReference type="Proteomes" id="UP000288983">
    <property type="component" value="Unassembled WGS sequence"/>
</dbReference>
<sequence length="167" mass="19318">MLRQLPEELMPMARLLLFSLLILQLTGCASWGEDDYRNPEVSLVQVETVKARLMQQEFILHVRVKNLNDERLFIRYLNYSVRLNDMLLAEGEESLWRSVGANTQRTFKIPVRTNLWQKVKPLAKMLKDSQGSLHYRLDGELISGLIFGRNLHLSRSGEIIPGDLLPE</sequence>
<reference evidence="2 3" key="1">
    <citation type="submission" date="2018-06" db="EMBL/GenBank/DDBJ databases">
        <title>Bacteria isolated from soil of Wuhan.</title>
        <authorList>
            <person name="Wei X."/>
            <person name="Chunhua H."/>
        </authorList>
    </citation>
    <scope>NUCLEOTIDE SEQUENCE [LARGE SCALE GENOMIC DNA]</scope>
    <source>
        <strain evidence="3">xwS2</strain>
    </source>
</reference>
<dbReference type="STRING" id="237609.PSAKL28_11710"/>
<dbReference type="OrthoDB" id="369213at2"/>
<feature type="domain" description="Water stress and hypersensitive response" evidence="1">
    <location>
        <begin position="41"/>
        <end position="160"/>
    </location>
</feature>
<evidence type="ECO:0000313" key="3">
    <source>
        <dbReference type="Proteomes" id="UP000288983"/>
    </source>
</evidence>
<organism evidence="2 3">
    <name type="scientific">Pseudomonas alkylphenolica</name>
    <dbReference type="NCBI Taxonomy" id="237609"/>
    <lineage>
        <taxon>Bacteria</taxon>
        <taxon>Pseudomonadati</taxon>
        <taxon>Pseudomonadota</taxon>
        <taxon>Gammaproteobacteria</taxon>
        <taxon>Pseudomonadales</taxon>
        <taxon>Pseudomonadaceae</taxon>
        <taxon>Pseudomonas</taxon>
    </lineage>
</organism>
<dbReference type="Pfam" id="PF03168">
    <property type="entry name" value="LEA_2"/>
    <property type="match status" value="1"/>
</dbReference>
<protein>
    <recommendedName>
        <fullName evidence="1">Water stress and hypersensitive response domain-containing protein</fullName>
    </recommendedName>
</protein>
<dbReference type="InterPro" id="IPR013990">
    <property type="entry name" value="WHy-dom"/>
</dbReference>
<comment type="caution">
    <text evidence="2">The sequence shown here is derived from an EMBL/GenBank/DDBJ whole genome shotgun (WGS) entry which is preliminary data.</text>
</comment>
<dbReference type="GO" id="GO:0009269">
    <property type="term" value="P:response to desiccation"/>
    <property type="evidence" value="ECO:0007669"/>
    <property type="project" value="InterPro"/>
</dbReference>
<gene>
    <name evidence="2" type="ORF">DM813_14840</name>
</gene>
<dbReference type="SUPFAM" id="SSF117070">
    <property type="entry name" value="LEA14-like"/>
    <property type="match status" value="1"/>
</dbReference>
<dbReference type="Gene3D" id="2.60.40.1820">
    <property type="match status" value="1"/>
</dbReference>
<dbReference type="EMBL" id="QJRG01000044">
    <property type="protein sequence ID" value="RWU22449.1"/>
    <property type="molecule type" value="Genomic_DNA"/>
</dbReference>